<dbReference type="PROSITE" id="PS50975">
    <property type="entry name" value="ATP_GRASP"/>
    <property type="match status" value="1"/>
</dbReference>
<keyword evidence="2" id="KW-0436">Ligase</keyword>
<dbReference type="InterPro" id="IPR011054">
    <property type="entry name" value="Rudment_hybrid_motif"/>
</dbReference>
<dbReference type="SUPFAM" id="SSF51230">
    <property type="entry name" value="Single hybrid motif"/>
    <property type="match status" value="1"/>
</dbReference>
<dbReference type="InterPro" id="IPR050856">
    <property type="entry name" value="Biotin_carboxylase_complex"/>
</dbReference>
<dbReference type="SUPFAM" id="SSF56059">
    <property type="entry name" value="Glutathione synthetase ATP-binding domain-like"/>
    <property type="match status" value="1"/>
</dbReference>
<protein>
    <submittedName>
        <fullName evidence="10">Acetyl-CoA carboxylase biotin carboxylase subunit</fullName>
    </submittedName>
</protein>
<dbReference type="InterPro" id="IPR011761">
    <property type="entry name" value="ATP-grasp"/>
</dbReference>
<dbReference type="Gene3D" id="3.30.470.20">
    <property type="entry name" value="ATP-grasp fold, B domain"/>
    <property type="match status" value="1"/>
</dbReference>
<evidence type="ECO:0000313" key="10">
    <source>
        <dbReference type="EMBL" id="GAA2083697.1"/>
    </source>
</evidence>
<reference evidence="10 11" key="1">
    <citation type="journal article" date="2019" name="Int. J. Syst. Evol. Microbiol.">
        <title>The Global Catalogue of Microorganisms (GCM) 10K type strain sequencing project: providing services to taxonomists for standard genome sequencing and annotation.</title>
        <authorList>
            <consortium name="The Broad Institute Genomics Platform"/>
            <consortium name="The Broad Institute Genome Sequencing Center for Infectious Disease"/>
            <person name="Wu L."/>
            <person name="Ma J."/>
        </authorList>
    </citation>
    <scope>NUCLEOTIDE SEQUENCE [LARGE SCALE GENOMIC DNA]</scope>
    <source>
        <strain evidence="10 11">JCM 15749</strain>
    </source>
</reference>
<dbReference type="PANTHER" id="PTHR18866">
    <property type="entry name" value="CARBOXYLASE:PYRUVATE/ACETYL-COA/PROPIONYL-COA CARBOXYLASE"/>
    <property type="match status" value="1"/>
</dbReference>
<feature type="domain" description="ATP-grasp" evidence="8">
    <location>
        <begin position="121"/>
        <end position="312"/>
    </location>
</feature>
<dbReference type="Gene3D" id="2.40.50.100">
    <property type="match status" value="1"/>
</dbReference>
<dbReference type="CDD" id="cd06850">
    <property type="entry name" value="biotinyl_domain"/>
    <property type="match status" value="1"/>
</dbReference>
<evidence type="ECO:0000256" key="2">
    <source>
        <dbReference type="ARBA" id="ARBA00022598"/>
    </source>
</evidence>
<keyword evidence="3 6" id="KW-0547">Nucleotide-binding</keyword>
<dbReference type="SUPFAM" id="SSF52440">
    <property type="entry name" value="PreATP-grasp domain"/>
    <property type="match status" value="1"/>
</dbReference>
<dbReference type="InterPro" id="IPR005482">
    <property type="entry name" value="Biotin_COase_C"/>
</dbReference>
<evidence type="ECO:0000256" key="3">
    <source>
        <dbReference type="ARBA" id="ARBA00022741"/>
    </source>
</evidence>
<dbReference type="Pfam" id="PF00289">
    <property type="entry name" value="Biotin_carb_N"/>
    <property type="match status" value="1"/>
</dbReference>
<sequence>MTIETVLIANRGEIARRIVRGCRRAGLRSVAVHSDADARAPHVLEADVAVHLGPTPASESYLSIEKVVAAALDSGADAVHPGYGFLSENAAFARAVAEAGLVFVGPSADVIDLMGRKDRARDVAVRAGVPVTPRHETDDIPEDAYPVLVKAAAGGGGKGMHVVRRPQDLAVAVATARREAASAFGDDTLLVEAYVEGGRHVEVQVFGDTHGNVVHLFERDCSAQRRHQKVVEEAPAPGLDADVRQRLLDSSVALAREVGYVGAGTVEFLVAGEPGHQEAYFLEMNTRLQVEHPVTEKVTGVDLVQWQLDVAAGRPLPLTQDEIACTGHAVEVRVYAEDPYAGFLPQSGEVLEVAWPDGPLFDGEGRVHAALEPSADGVPTTVSAAYDPMLAKLVGHGDDRDAAIADVLDVIDGSRVVGLTTNLGWVRRLVDSAAFRDGEVHTGWLDGYDGPLLERPGVLREVLVAAAAELHGVRDAGDGPFGRRDGWRSAGPSAPVVIRLVDERGLAHDVEVVLPHDDVDVLRCGSQVHATWHGQTWTLGEADAMRRQGAAVASAADVVAPMPGTVVALAVAEGDRVSAGDALGAVEAMKMEFALTAPHDGTVTHVGAVVGQQVAMDHVVVHVEADA</sequence>
<dbReference type="InterPro" id="IPR001882">
    <property type="entry name" value="Biotin_BS"/>
</dbReference>
<dbReference type="InterPro" id="IPR005481">
    <property type="entry name" value="BC-like_N"/>
</dbReference>
<dbReference type="InterPro" id="IPR016185">
    <property type="entry name" value="PreATP-grasp_dom_sf"/>
</dbReference>
<evidence type="ECO:0000259" key="8">
    <source>
        <dbReference type="PROSITE" id="PS50975"/>
    </source>
</evidence>
<evidence type="ECO:0000256" key="4">
    <source>
        <dbReference type="ARBA" id="ARBA00022840"/>
    </source>
</evidence>
<evidence type="ECO:0000313" key="11">
    <source>
        <dbReference type="Proteomes" id="UP001501480"/>
    </source>
</evidence>
<dbReference type="Pfam" id="PF02785">
    <property type="entry name" value="Biotin_carb_C"/>
    <property type="match status" value="1"/>
</dbReference>
<comment type="cofactor">
    <cofactor evidence="1">
        <name>biotin</name>
        <dbReference type="ChEBI" id="CHEBI:57586"/>
    </cofactor>
</comment>
<evidence type="ECO:0000256" key="1">
    <source>
        <dbReference type="ARBA" id="ARBA00001953"/>
    </source>
</evidence>
<keyword evidence="4 6" id="KW-0067">ATP-binding</keyword>
<dbReference type="PROSITE" id="PS50979">
    <property type="entry name" value="BC"/>
    <property type="match status" value="1"/>
</dbReference>
<evidence type="ECO:0000256" key="6">
    <source>
        <dbReference type="PROSITE-ProRule" id="PRU00409"/>
    </source>
</evidence>
<evidence type="ECO:0000259" key="7">
    <source>
        <dbReference type="PROSITE" id="PS50968"/>
    </source>
</evidence>
<feature type="domain" description="Lipoyl-binding" evidence="7">
    <location>
        <begin position="549"/>
        <end position="624"/>
    </location>
</feature>
<feature type="domain" description="Biotin carboxylation" evidence="9">
    <location>
        <begin position="2"/>
        <end position="450"/>
    </location>
</feature>
<dbReference type="Proteomes" id="UP001501480">
    <property type="component" value="Unassembled WGS sequence"/>
</dbReference>
<dbReference type="SUPFAM" id="SSF51246">
    <property type="entry name" value="Rudiment single hybrid motif"/>
    <property type="match status" value="1"/>
</dbReference>
<dbReference type="InterPro" id="IPR011764">
    <property type="entry name" value="Biotin_carboxylation_dom"/>
</dbReference>
<dbReference type="Pfam" id="PF00364">
    <property type="entry name" value="Biotin_lipoyl"/>
    <property type="match status" value="1"/>
</dbReference>
<dbReference type="PANTHER" id="PTHR18866:SF126">
    <property type="entry name" value="BIOTIN CARBOXYLASE"/>
    <property type="match status" value="1"/>
</dbReference>
<accession>A0ABN2W567</accession>
<organism evidence="10 11">
    <name type="scientific">Aeromicrobium halocynthiae</name>
    <dbReference type="NCBI Taxonomy" id="560557"/>
    <lineage>
        <taxon>Bacteria</taxon>
        <taxon>Bacillati</taxon>
        <taxon>Actinomycetota</taxon>
        <taxon>Actinomycetes</taxon>
        <taxon>Propionibacteriales</taxon>
        <taxon>Nocardioidaceae</taxon>
        <taxon>Aeromicrobium</taxon>
    </lineage>
</organism>
<gene>
    <name evidence="10" type="ORF">GCM10009821_26110</name>
</gene>
<dbReference type="PROSITE" id="PS50968">
    <property type="entry name" value="BIOTINYL_LIPOYL"/>
    <property type="match status" value="1"/>
</dbReference>
<dbReference type="InterPro" id="IPR011053">
    <property type="entry name" value="Single_hybrid_motif"/>
</dbReference>
<dbReference type="InterPro" id="IPR000089">
    <property type="entry name" value="Biotin_lipoyl"/>
</dbReference>
<dbReference type="EMBL" id="BAAAPY010000011">
    <property type="protein sequence ID" value="GAA2083697.1"/>
    <property type="molecule type" value="Genomic_DNA"/>
</dbReference>
<proteinExistence type="predicted"/>
<dbReference type="PROSITE" id="PS00866">
    <property type="entry name" value="CPSASE_1"/>
    <property type="match status" value="1"/>
</dbReference>
<dbReference type="RefSeq" id="WP_344329534.1">
    <property type="nucleotide sequence ID" value="NZ_BAAAPY010000011.1"/>
</dbReference>
<keyword evidence="11" id="KW-1185">Reference proteome</keyword>
<dbReference type="PROSITE" id="PS00867">
    <property type="entry name" value="CPSASE_2"/>
    <property type="match status" value="1"/>
</dbReference>
<keyword evidence="5" id="KW-0092">Biotin</keyword>
<name>A0ABN2W567_9ACTN</name>
<dbReference type="PROSITE" id="PS00188">
    <property type="entry name" value="BIOTIN"/>
    <property type="match status" value="1"/>
</dbReference>
<dbReference type="InterPro" id="IPR005479">
    <property type="entry name" value="CPAse_ATP-bd"/>
</dbReference>
<evidence type="ECO:0000256" key="5">
    <source>
        <dbReference type="ARBA" id="ARBA00023267"/>
    </source>
</evidence>
<evidence type="ECO:0000259" key="9">
    <source>
        <dbReference type="PROSITE" id="PS50979"/>
    </source>
</evidence>
<comment type="caution">
    <text evidence="10">The sequence shown here is derived from an EMBL/GenBank/DDBJ whole genome shotgun (WGS) entry which is preliminary data.</text>
</comment>
<dbReference type="SMART" id="SM00878">
    <property type="entry name" value="Biotin_carb_C"/>
    <property type="match status" value="1"/>
</dbReference>
<dbReference type="Pfam" id="PF02786">
    <property type="entry name" value="CPSase_L_D2"/>
    <property type="match status" value="1"/>
</dbReference>